<dbReference type="InterPro" id="IPR043519">
    <property type="entry name" value="NT_sf"/>
</dbReference>
<evidence type="ECO:0000256" key="4">
    <source>
        <dbReference type="ARBA" id="ARBA00033308"/>
    </source>
</evidence>
<accession>A0A9J9Q8D7</accession>
<dbReference type="Gene3D" id="3.10.20.30">
    <property type="match status" value="1"/>
</dbReference>
<dbReference type="InterPro" id="IPR004811">
    <property type="entry name" value="RelA/Spo_fam"/>
</dbReference>
<dbReference type="SUPFAM" id="SSF109604">
    <property type="entry name" value="HD-domain/PDEase-like"/>
    <property type="match status" value="1"/>
</dbReference>
<dbReference type="InterPro" id="IPR012676">
    <property type="entry name" value="TGS-like"/>
</dbReference>
<feature type="region of interest" description="Disordered" evidence="6">
    <location>
        <begin position="1"/>
        <end position="20"/>
    </location>
</feature>
<protein>
    <recommendedName>
        <fullName evidence="1">GTP pyrophosphokinase</fullName>
    </recommendedName>
    <alternativeName>
        <fullName evidence="3">(p)ppGpp synthase</fullName>
    </alternativeName>
    <alternativeName>
        <fullName evidence="2">ATP:GTP 3'-pyrophosphotransferase</fullName>
    </alternativeName>
    <alternativeName>
        <fullName evidence="4">ppGpp synthase I</fullName>
    </alternativeName>
</protein>
<comment type="similarity">
    <text evidence="5">Belongs to the relA/spoT family.</text>
</comment>
<dbReference type="CDD" id="cd05399">
    <property type="entry name" value="NT_Rel-Spo_like"/>
    <property type="match status" value="1"/>
</dbReference>
<evidence type="ECO:0000256" key="1">
    <source>
        <dbReference type="ARBA" id="ARBA00019852"/>
    </source>
</evidence>
<dbReference type="Pfam" id="PF04607">
    <property type="entry name" value="RelA_SpoT"/>
    <property type="match status" value="1"/>
</dbReference>
<dbReference type="GO" id="GO:0008893">
    <property type="term" value="F:guanosine-3',5'-bis(diphosphate) 3'-diphosphatase activity"/>
    <property type="evidence" value="ECO:0007669"/>
    <property type="project" value="TreeGrafter"/>
</dbReference>
<dbReference type="Pfam" id="PF13291">
    <property type="entry name" value="ACT_4"/>
    <property type="match status" value="1"/>
</dbReference>
<evidence type="ECO:0000256" key="5">
    <source>
        <dbReference type="RuleBase" id="RU003847"/>
    </source>
</evidence>
<dbReference type="Gene3D" id="3.30.70.260">
    <property type="match status" value="1"/>
</dbReference>
<dbReference type="PANTHER" id="PTHR21262:SF31">
    <property type="entry name" value="GTP PYROPHOSPHOKINASE"/>
    <property type="match status" value="1"/>
</dbReference>
<organism evidence="9 10">
    <name type="scientific">Acidovorax ebreus (strain TPSY)</name>
    <name type="common">Diaphorobacter sp. (strain TPSY)</name>
    <dbReference type="NCBI Taxonomy" id="535289"/>
    <lineage>
        <taxon>Bacteria</taxon>
        <taxon>Pseudomonadati</taxon>
        <taxon>Pseudomonadota</taxon>
        <taxon>Betaproteobacteria</taxon>
        <taxon>Burkholderiales</taxon>
        <taxon>Comamonadaceae</taxon>
        <taxon>Diaphorobacter</taxon>
    </lineage>
</organism>
<proteinExistence type="inferred from homology"/>
<dbReference type="GO" id="GO:0042594">
    <property type="term" value="P:response to starvation"/>
    <property type="evidence" value="ECO:0007669"/>
    <property type="project" value="TreeGrafter"/>
</dbReference>
<evidence type="ECO:0000256" key="2">
    <source>
        <dbReference type="ARBA" id="ARBA00029754"/>
    </source>
</evidence>
<evidence type="ECO:0000313" key="10">
    <source>
        <dbReference type="Proteomes" id="UP000000450"/>
    </source>
</evidence>
<dbReference type="FunFam" id="3.30.460.10:FF:000001">
    <property type="entry name" value="GTP pyrophosphokinase RelA"/>
    <property type="match status" value="1"/>
</dbReference>
<keyword evidence="9" id="KW-0808">Transferase</keyword>
<dbReference type="AlphaFoldDB" id="A0A9J9Q8D7"/>
<dbReference type="Pfam" id="PF13328">
    <property type="entry name" value="HD_4"/>
    <property type="match status" value="1"/>
</dbReference>
<evidence type="ECO:0000313" key="9">
    <source>
        <dbReference type="EMBL" id="ACM33932.1"/>
    </source>
</evidence>
<evidence type="ECO:0000259" key="7">
    <source>
        <dbReference type="PROSITE" id="PS51671"/>
    </source>
</evidence>
<dbReference type="FunFam" id="3.10.20.30:FF:000002">
    <property type="entry name" value="GTP pyrophosphokinase (RelA/SpoT)"/>
    <property type="match status" value="1"/>
</dbReference>
<dbReference type="InterPro" id="IPR012675">
    <property type="entry name" value="Beta-grasp_dom_sf"/>
</dbReference>
<feature type="domain" description="TGS" evidence="8">
    <location>
        <begin position="417"/>
        <end position="478"/>
    </location>
</feature>
<evidence type="ECO:0000256" key="6">
    <source>
        <dbReference type="SAM" id="MobiDB-lite"/>
    </source>
</evidence>
<keyword evidence="10" id="KW-1185">Reference proteome</keyword>
<dbReference type="CDD" id="cd04876">
    <property type="entry name" value="ACT_RelA-SpoT"/>
    <property type="match status" value="1"/>
</dbReference>
<dbReference type="PROSITE" id="PS51880">
    <property type="entry name" value="TGS"/>
    <property type="match status" value="1"/>
</dbReference>
<feature type="domain" description="ACT" evidence="7">
    <location>
        <begin position="676"/>
        <end position="747"/>
    </location>
</feature>
<dbReference type="KEGG" id="dia:Dtpsy_2496"/>
<dbReference type="NCBIfam" id="TIGR00691">
    <property type="entry name" value="spoT_relA"/>
    <property type="match status" value="1"/>
</dbReference>
<dbReference type="InterPro" id="IPR007685">
    <property type="entry name" value="RelA_SpoT"/>
</dbReference>
<dbReference type="InterPro" id="IPR004095">
    <property type="entry name" value="TGS"/>
</dbReference>
<dbReference type="InterPro" id="IPR002912">
    <property type="entry name" value="ACT_dom"/>
</dbReference>
<dbReference type="GO" id="GO:0008728">
    <property type="term" value="F:GTP diphosphokinase activity"/>
    <property type="evidence" value="ECO:0007669"/>
    <property type="project" value="TreeGrafter"/>
</dbReference>
<evidence type="ECO:0000259" key="8">
    <source>
        <dbReference type="PROSITE" id="PS51880"/>
    </source>
</evidence>
<dbReference type="PROSITE" id="PS51671">
    <property type="entry name" value="ACT"/>
    <property type="match status" value="1"/>
</dbReference>
<reference evidence="9 10" key="1">
    <citation type="journal article" date="2010" name="J. Bacteriol.">
        <title>Completed genome sequence of the anaerobic iron-oxidizing bacterium Acidovorax ebreus strain TPSY.</title>
        <authorList>
            <person name="Byrne-Bailey K.G."/>
            <person name="Weber K.A."/>
            <person name="Chair A.H."/>
            <person name="Bose S."/>
            <person name="Knox T."/>
            <person name="Spanbauer T.L."/>
            <person name="Chertkov O."/>
            <person name="Coates J.D."/>
        </authorList>
    </citation>
    <scope>NUCLEOTIDE SEQUENCE [LARGE SCALE GENOMIC DNA]</scope>
    <source>
        <strain evidence="9 10">TPSY</strain>
    </source>
</reference>
<dbReference type="SMART" id="SM00954">
    <property type="entry name" value="RelA_SpoT"/>
    <property type="match status" value="1"/>
</dbReference>
<dbReference type="InterPro" id="IPR045865">
    <property type="entry name" value="ACT-like_dom_sf"/>
</dbReference>
<dbReference type="Gene3D" id="1.10.3210.10">
    <property type="entry name" value="Hypothetical protein af1432"/>
    <property type="match status" value="1"/>
</dbReference>
<dbReference type="Gene3D" id="3.30.460.10">
    <property type="entry name" value="Beta Polymerase, domain 2"/>
    <property type="match status" value="1"/>
</dbReference>
<dbReference type="SUPFAM" id="SSF55021">
    <property type="entry name" value="ACT-like"/>
    <property type="match status" value="1"/>
</dbReference>
<dbReference type="GO" id="GO:0015949">
    <property type="term" value="P:nucleobase-containing small molecule interconversion"/>
    <property type="evidence" value="ECO:0007669"/>
    <property type="project" value="UniProtKB-ARBA"/>
</dbReference>
<dbReference type="EMBL" id="CP001392">
    <property type="protein sequence ID" value="ACM33932.1"/>
    <property type="molecule type" value="Genomic_DNA"/>
</dbReference>
<dbReference type="PANTHER" id="PTHR21262">
    <property type="entry name" value="GUANOSINE-3',5'-BIS DIPHOSPHATE 3'-PYROPHOSPHOHYDROLASE"/>
    <property type="match status" value="1"/>
</dbReference>
<dbReference type="SUPFAM" id="SSF81301">
    <property type="entry name" value="Nucleotidyltransferase"/>
    <property type="match status" value="1"/>
</dbReference>
<comment type="function">
    <text evidence="5">In eubacteria ppGpp (guanosine 3'-diphosphate 5'-diphosphate) is a mediator of the stringent response that coordinates a variety of cellular activities in response to changes in nutritional abundance.</text>
</comment>
<dbReference type="InterPro" id="IPR033655">
    <property type="entry name" value="TGS_RelA/SpoT"/>
</dbReference>
<sequence length="747" mass="82108">MKSSSIGHLPMGQGAAAGPRPEAVPQLIAATAQAGPEHADALVRARAFAEPLLIGETLETGENTLVHADAVSAILKHLGGSETMQAAVYLVYACSHLNKPEEVITKAFGSNFAALALETTKLMRVQLQAREAQVTGQQVDDAATQTENVRKMLLAFSRDLRVVMLRLASRLQTLRFYAAAKRPVSPAIAREALQVFAPLANRLGIWQMKWELEDLAFRFLEPETYKEVARLLDEKRVERELYMEQVRSRLESELRARSISASVQGRPKHIYSIVKKMRGKSLNFDQVFDIRALRVVVPSVKDCYAALSWVHSQFKPIEAEFDDYIARPKPNGYQSLHTVVRDEAGKAIEIQIRTQAMHDHAEHGVAAHWAYKEAGTKGYAGVSASSEYDAKIAVLRQLLAWERDLVGSASRSGLFEDRIYVLTPDAAVVELPQGATPVDFAYAVHTSVGHRCRGARVDGNMVPLNTPLQNGQTVEIITVKEGRPSRDWLNPELGYLTSNRAKAKVRAWFNAQATHATVARGRELVEKLLQREGKTALKLDDLAVQLGFKSAEALFEVVGKDEFSLRSIETLLRPPEPAVDEPDVLLKKARTPDGAPKGGVLVVGVDSLMTQLAKCCKPAPPDEIRGFVTRGKGVSVHRADCSNFREMAARNAERVIDVEWGKSQRAAGEAAVYPVDVAVEASDRQGLLRDISEVFAREKTNVIGVQTQSVKGTAWMTFTVEVSDAGRLNKVLGIVAAVQGVRSARRR</sequence>
<dbReference type="GO" id="GO:0015969">
    <property type="term" value="P:guanosine tetraphosphate metabolic process"/>
    <property type="evidence" value="ECO:0007669"/>
    <property type="project" value="InterPro"/>
</dbReference>
<evidence type="ECO:0000256" key="3">
    <source>
        <dbReference type="ARBA" id="ARBA00032407"/>
    </source>
</evidence>
<dbReference type="SUPFAM" id="SSF81271">
    <property type="entry name" value="TGS-like"/>
    <property type="match status" value="1"/>
</dbReference>
<dbReference type="Proteomes" id="UP000000450">
    <property type="component" value="Chromosome"/>
</dbReference>
<name>A0A9J9Q8D7_ACIET</name>
<dbReference type="CDD" id="cd01668">
    <property type="entry name" value="TGS_RSH"/>
    <property type="match status" value="1"/>
</dbReference>
<dbReference type="Pfam" id="PF02824">
    <property type="entry name" value="TGS"/>
    <property type="match status" value="1"/>
</dbReference>
<dbReference type="GO" id="GO:0005886">
    <property type="term" value="C:plasma membrane"/>
    <property type="evidence" value="ECO:0007669"/>
    <property type="project" value="TreeGrafter"/>
</dbReference>
<gene>
    <name evidence="9" type="ordered locus">Dtpsy_2496</name>
</gene>